<dbReference type="RefSeq" id="XP_044716950.1">
    <property type="nucleotide sequence ID" value="XM_044867690.1"/>
</dbReference>
<evidence type="ECO:0000313" key="4">
    <source>
        <dbReference type="Proteomes" id="UP000824596"/>
    </source>
</evidence>
<keyword evidence="2" id="KW-1133">Transmembrane helix</keyword>
<feature type="compositionally biased region" description="Pro residues" evidence="1">
    <location>
        <begin position="92"/>
        <end position="106"/>
    </location>
</feature>
<keyword evidence="2" id="KW-0472">Membrane</keyword>
<evidence type="ECO:0000256" key="1">
    <source>
        <dbReference type="SAM" id="MobiDB-lite"/>
    </source>
</evidence>
<dbReference type="OrthoDB" id="4775599at2759"/>
<gene>
    <name evidence="3" type="ORF">HRG_09219</name>
</gene>
<dbReference type="GeneID" id="68358348"/>
<evidence type="ECO:0000313" key="3">
    <source>
        <dbReference type="EMBL" id="KAH0959437.1"/>
    </source>
</evidence>
<accession>A0A9P8MQW6</accession>
<feature type="compositionally biased region" description="Low complexity" evidence="1">
    <location>
        <begin position="136"/>
        <end position="148"/>
    </location>
</feature>
<feature type="region of interest" description="Disordered" evidence="1">
    <location>
        <begin position="78"/>
        <end position="165"/>
    </location>
</feature>
<sequence length="165" mass="17919">MPPPPSAEDAQGGVPTQPLIWIIVPLLSVFSVGCFVFFMWRRHQRARDPNGPGWADDRVIGPGGFLVARTSRRWATLGGTRPLEGLNELGEAPPPYEAKTPPPPLAEYPRVVLPEPEGEAEGARGRPPGYCHAVPQNQNQQSQQNQQQPRSPPEAHTAPPSRGCA</sequence>
<keyword evidence="4" id="KW-1185">Reference proteome</keyword>
<keyword evidence="2" id="KW-0812">Transmembrane</keyword>
<evidence type="ECO:0000256" key="2">
    <source>
        <dbReference type="SAM" id="Phobius"/>
    </source>
</evidence>
<name>A0A9P8MQW6_9HYPO</name>
<comment type="caution">
    <text evidence="3">The sequence shown here is derived from an EMBL/GenBank/DDBJ whole genome shotgun (WGS) entry which is preliminary data.</text>
</comment>
<proteinExistence type="predicted"/>
<dbReference type="Proteomes" id="UP000824596">
    <property type="component" value="Unassembled WGS sequence"/>
</dbReference>
<reference evidence="3" key="1">
    <citation type="submission" date="2021-09" db="EMBL/GenBank/DDBJ databases">
        <title>A high-quality genome of the endoparasitic fungus Hirsutella rhossiliensis with a comparison of Hirsutella genomes reveals transposable elements contributing to genome size variation.</title>
        <authorList>
            <person name="Lin R."/>
            <person name="Jiao Y."/>
            <person name="Sun X."/>
            <person name="Ling J."/>
            <person name="Xie B."/>
            <person name="Cheng X."/>
        </authorList>
    </citation>
    <scope>NUCLEOTIDE SEQUENCE</scope>
    <source>
        <strain evidence="3">HR02</strain>
    </source>
</reference>
<dbReference type="AlphaFoldDB" id="A0A9P8MQW6"/>
<feature type="transmembrane region" description="Helical" evidence="2">
    <location>
        <begin position="20"/>
        <end position="40"/>
    </location>
</feature>
<dbReference type="EMBL" id="JAIZPD010000012">
    <property type="protein sequence ID" value="KAH0959437.1"/>
    <property type="molecule type" value="Genomic_DNA"/>
</dbReference>
<protein>
    <submittedName>
        <fullName evidence="3">Uncharacterized protein</fullName>
    </submittedName>
</protein>
<organism evidence="3 4">
    <name type="scientific">Hirsutella rhossiliensis</name>
    <dbReference type="NCBI Taxonomy" id="111463"/>
    <lineage>
        <taxon>Eukaryota</taxon>
        <taxon>Fungi</taxon>
        <taxon>Dikarya</taxon>
        <taxon>Ascomycota</taxon>
        <taxon>Pezizomycotina</taxon>
        <taxon>Sordariomycetes</taxon>
        <taxon>Hypocreomycetidae</taxon>
        <taxon>Hypocreales</taxon>
        <taxon>Ophiocordycipitaceae</taxon>
        <taxon>Hirsutella</taxon>
    </lineage>
</organism>